<dbReference type="Proteomes" id="UP000711488">
    <property type="component" value="Unassembled WGS sequence"/>
</dbReference>
<reference evidence="3" key="3">
    <citation type="submission" date="2019-06" db="EMBL/GenBank/DDBJ databases">
        <authorList>
            <person name="Poynton C."/>
            <person name="Hasenbein S."/>
            <person name="Benoit J.B."/>
            <person name="Sepulveda M.S."/>
            <person name="Poelchau M.F."/>
            <person name="Murali S.C."/>
            <person name="Chen S."/>
            <person name="Glastad K.M."/>
            <person name="Werren J.H."/>
            <person name="Vineis J.H."/>
            <person name="Bowen J.L."/>
            <person name="Friedrich M."/>
            <person name="Jones J."/>
            <person name="Robertson H.M."/>
            <person name="Feyereisen R."/>
            <person name="Mechler-Hickson A."/>
            <person name="Mathers N."/>
            <person name="Lee C.E."/>
            <person name="Colbourne J.K."/>
            <person name="Biales A."/>
            <person name="Johnston J.S."/>
            <person name="Wellborn G.A."/>
            <person name="Rosendale A.J."/>
            <person name="Cridge A.G."/>
            <person name="Munoz-Torres M.C."/>
            <person name="Bain P.A."/>
            <person name="Manny A.R."/>
            <person name="Major K.M."/>
            <person name="Lambert F.N."/>
            <person name="Vulpe C.D."/>
            <person name="Tuck P."/>
            <person name="Blalock B.J."/>
            <person name="Lin Y.-Y."/>
            <person name="Smith M.E."/>
            <person name="Ochoa-Acuna H."/>
            <person name="Chen M.-J.M."/>
            <person name="Childers C.P."/>
            <person name="Qu J."/>
            <person name="Dugan S."/>
            <person name="Lee S.L."/>
            <person name="Chao H."/>
            <person name="Dinh H."/>
            <person name="Han Y."/>
            <person name="Doddapaneni H."/>
            <person name="Worley K.C."/>
            <person name="Muzny D.M."/>
            <person name="Gibbs R.A."/>
            <person name="Richards S."/>
        </authorList>
    </citation>
    <scope>NUCLEOTIDE SEQUENCE</scope>
    <source>
        <strain evidence="3">HAZT.00-mixed</strain>
        <tissue evidence="3">Whole organism</tissue>
    </source>
</reference>
<sequence>MRMALNAQLLKPEVKCLNGGSSYECMAAIHNRDADVAVLEAGDVYTAGLTFDLIPIMAERYNLDDSYYYVVAVSKEDDMTTDVVYLRRGTPSIEELWNGDAELKWRTFCDVIHPDLHDSCLSRLRACLIIPTAILFYMQVRHHPSSSSPRSIFKPTFHHPHRHPLYFSLLLSSPSPLTPPFPLTTLTPHSLSQPSPLNPLITLTPSHHPHSLSPPSSLTPSHDPHP</sequence>
<dbReference type="PRINTS" id="PR00422">
    <property type="entry name" value="TRANSFERRIN"/>
</dbReference>
<evidence type="ECO:0000256" key="1">
    <source>
        <dbReference type="SAM" id="MobiDB-lite"/>
    </source>
</evidence>
<dbReference type="OrthoDB" id="9981115at2759"/>
<dbReference type="GO" id="GO:0055037">
    <property type="term" value="C:recycling endosome"/>
    <property type="evidence" value="ECO:0007669"/>
    <property type="project" value="TreeGrafter"/>
</dbReference>
<protein>
    <recommendedName>
        <fullName evidence="2">Transferrin-like domain-containing protein</fullName>
    </recommendedName>
</protein>
<comment type="caution">
    <text evidence="3">The sequence shown here is derived from an EMBL/GenBank/DDBJ whole genome shotgun (WGS) entry which is preliminary data.</text>
</comment>
<name>A0A6A0GYA5_HYAAZ</name>
<dbReference type="Pfam" id="PF00405">
    <property type="entry name" value="Transferrin"/>
    <property type="match status" value="1"/>
</dbReference>
<dbReference type="GO" id="GO:0005615">
    <property type="term" value="C:extracellular space"/>
    <property type="evidence" value="ECO:0007669"/>
    <property type="project" value="TreeGrafter"/>
</dbReference>
<evidence type="ECO:0000313" key="3">
    <source>
        <dbReference type="EMBL" id="KAA0191738.1"/>
    </source>
</evidence>
<dbReference type="SUPFAM" id="SSF53850">
    <property type="entry name" value="Periplasmic binding protein-like II"/>
    <property type="match status" value="1"/>
</dbReference>
<dbReference type="EMBL" id="JQDR03012120">
    <property type="protein sequence ID" value="KAA0191738.1"/>
    <property type="molecule type" value="Genomic_DNA"/>
</dbReference>
<dbReference type="PANTHER" id="PTHR11485:SF29">
    <property type="entry name" value="TRANSFERRIN 2"/>
    <property type="match status" value="1"/>
</dbReference>
<feature type="region of interest" description="Disordered" evidence="1">
    <location>
        <begin position="197"/>
        <end position="226"/>
    </location>
</feature>
<dbReference type="PANTHER" id="PTHR11485">
    <property type="entry name" value="TRANSFERRIN"/>
    <property type="match status" value="1"/>
</dbReference>
<reference evidence="3" key="2">
    <citation type="journal article" date="2018" name="Environ. Sci. Technol.">
        <title>The Toxicogenome of Hyalella azteca: A Model for Sediment Ecotoxicology and Evolutionary Toxicology.</title>
        <authorList>
            <person name="Poynton H.C."/>
            <person name="Hasenbein S."/>
            <person name="Benoit J.B."/>
            <person name="Sepulveda M.S."/>
            <person name="Poelchau M.F."/>
            <person name="Hughes D.S.T."/>
            <person name="Murali S.C."/>
            <person name="Chen S."/>
            <person name="Glastad K.M."/>
            <person name="Goodisman M.A.D."/>
            <person name="Werren J.H."/>
            <person name="Vineis J.H."/>
            <person name="Bowen J.L."/>
            <person name="Friedrich M."/>
            <person name="Jones J."/>
            <person name="Robertson H.M."/>
            <person name="Feyereisen R."/>
            <person name="Mechler-Hickson A."/>
            <person name="Mathers N."/>
            <person name="Lee C.E."/>
            <person name="Colbourne J.K."/>
            <person name="Biales A."/>
            <person name="Johnston J.S."/>
            <person name="Wellborn G.A."/>
            <person name="Rosendale A.J."/>
            <person name="Cridge A.G."/>
            <person name="Munoz-Torres M.C."/>
            <person name="Bain P.A."/>
            <person name="Manny A.R."/>
            <person name="Major K.M."/>
            <person name="Lambert F.N."/>
            <person name="Vulpe C.D."/>
            <person name="Tuck P."/>
            <person name="Blalock B.J."/>
            <person name="Lin Y.Y."/>
            <person name="Smith M.E."/>
            <person name="Ochoa-Acuna H."/>
            <person name="Chen M.M."/>
            <person name="Childers C.P."/>
            <person name="Qu J."/>
            <person name="Dugan S."/>
            <person name="Lee S.L."/>
            <person name="Chao H."/>
            <person name="Dinh H."/>
            <person name="Han Y."/>
            <person name="Doddapaneni H."/>
            <person name="Worley K.C."/>
            <person name="Muzny D.M."/>
            <person name="Gibbs R.A."/>
            <person name="Richards S."/>
        </authorList>
    </citation>
    <scope>NUCLEOTIDE SEQUENCE</scope>
    <source>
        <strain evidence="3">HAZT.00-mixed</strain>
        <tissue evidence="3">Whole organism</tissue>
    </source>
</reference>
<dbReference type="AlphaFoldDB" id="A0A6A0GYA5"/>
<feature type="compositionally biased region" description="Low complexity" evidence="1">
    <location>
        <begin position="202"/>
        <end position="226"/>
    </location>
</feature>
<dbReference type="Gene3D" id="3.40.190.10">
    <property type="entry name" value="Periplasmic binding protein-like II"/>
    <property type="match status" value="1"/>
</dbReference>
<dbReference type="GO" id="GO:0006826">
    <property type="term" value="P:iron ion transport"/>
    <property type="evidence" value="ECO:0007669"/>
    <property type="project" value="TreeGrafter"/>
</dbReference>
<dbReference type="GO" id="GO:0005886">
    <property type="term" value="C:plasma membrane"/>
    <property type="evidence" value="ECO:0007669"/>
    <property type="project" value="TreeGrafter"/>
</dbReference>
<gene>
    <name evidence="3" type="ORF">HAZT_HAZT005259</name>
</gene>
<dbReference type="GO" id="GO:0005769">
    <property type="term" value="C:early endosome"/>
    <property type="evidence" value="ECO:0007669"/>
    <property type="project" value="TreeGrafter"/>
</dbReference>
<proteinExistence type="predicted"/>
<organism evidence="3">
    <name type="scientific">Hyalella azteca</name>
    <name type="common">Amphipod</name>
    <dbReference type="NCBI Taxonomy" id="294128"/>
    <lineage>
        <taxon>Eukaryota</taxon>
        <taxon>Metazoa</taxon>
        <taxon>Ecdysozoa</taxon>
        <taxon>Arthropoda</taxon>
        <taxon>Crustacea</taxon>
        <taxon>Multicrustacea</taxon>
        <taxon>Malacostraca</taxon>
        <taxon>Eumalacostraca</taxon>
        <taxon>Peracarida</taxon>
        <taxon>Amphipoda</taxon>
        <taxon>Senticaudata</taxon>
        <taxon>Talitrida</taxon>
        <taxon>Talitroidea</taxon>
        <taxon>Hyalellidae</taxon>
        <taxon>Hyalella</taxon>
    </lineage>
</organism>
<accession>A0A6A0GYA5</accession>
<evidence type="ECO:0000259" key="2">
    <source>
        <dbReference type="PROSITE" id="PS51408"/>
    </source>
</evidence>
<dbReference type="InterPro" id="IPR001156">
    <property type="entry name" value="Transferrin-like_dom"/>
</dbReference>
<reference evidence="3" key="1">
    <citation type="submission" date="2014-08" db="EMBL/GenBank/DDBJ databases">
        <authorList>
            <person name="Murali S."/>
            <person name="Richards S."/>
            <person name="Bandaranaike D."/>
            <person name="Bellair M."/>
            <person name="Blankenburg K."/>
            <person name="Chao H."/>
            <person name="Dinh H."/>
            <person name="Doddapaneni H."/>
            <person name="Dugan-Rocha S."/>
            <person name="Elkadiri S."/>
            <person name="Gnanaolivu R."/>
            <person name="Hughes D."/>
            <person name="Lee S."/>
            <person name="Li M."/>
            <person name="Ming W."/>
            <person name="Munidasa M."/>
            <person name="Muniz J."/>
            <person name="Nguyen L."/>
            <person name="Osuji N."/>
            <person name="Pu L.-L."/>
            <person name="Puazo M."/>
            <person name="Skinner E."/>
            <person name="Qu C."/>
            <person name="Quiroz J."/>
            <person name="Raj R."/>
            <person name="Weissenberger G."/>
            <person name="Xin Y."/>
            <person name="Zou X."/>
            <person name="Han Y."/>
            <person name="Worley K."/>
            <person name="Muzny D."/>
            <person name="Gibbs R."/>
        </authorList>
    </citation>
    <scope>NUCLEOTIDE SEQUENCE</scope>
    <source>
        <strain evidence="3">HAZT.00-mixed</strain>
        <tissue evidence="3">Whole organism</tissue>
    </source>
</reference>
<dbReference type="PROSITE" id="PS51408">
    <property type="entry name" value="TRANSFERRIN_LIKE_4"/>
    <property type="match status" value="1"/>
</dbReference>
<feature type="domain" description="Transferrin-like" evidence="2">
    <location>
        <begin position="1"/>
        <end position="226"/>
    </location>
</feature>